<evidence type="ECO:0000313" key="1">
    <source>
        <dbReference type="EMBL" id="KAJ0085772.1"/>
    </source>
</evidence>
<comment type="caution">
    <text evidence="1">The sequence shown here is derived from an EMBL/GenBank/DDBJ whole genome shotgun (WGS) entry which is preliminary data.</text>
</comment>
<keyword evidence="2" id="KW-1185">Reference proteome</keyword>
<sequence>MGIAIKEVIRFSLRVNPSTNNNSNNQTVNTQHSSPILASSLPSTPHLLHFSLFHMQLPYLRYTQSKPQIKKLNRPIKKLD</sequence>
<protein>
    <submittedName>
        <fullName evidence="1">Uncharacterized protein</fullName>
    </submittedName>
</protein>
<evidence type="ECO:0000313" key="2">
    <source>
        <dbReference type="Proteomes" id="UP001164250"/>
    </source>
</evidence>
<proteinExistence type="predicted"/>
<dbReference type="EMBL" id="CM047906">
    <property type="protein sequence ID" value="KAJ0085772.1"/>
    <property type="molecule type" value="Genomic_DNA"/>
</dbReference>
<name>A0ACC1AFF5_9ROSI</name>
<accession>A0ACC1AFF5</accession>
<dbReference type="Proteomes" id="UP001164250">
    <property type="component" value="Chromosome 10"/>
</dbReference>
<organism evidence="1 2">
    <name type="scientific">Pistacia atlantica</name>
    <dbReference type="NCBI Taxonomy" id="434234"/>
    <lineage>
        <taxon>Eukaryota</taxon>
        <taxon>Viridiplantae</taxon>
        <taxon>Streptophyta</taxon>
        <taxon>Embryophyta</taxon>
        <taxon>Tracheophyta</taxon>
        <taxon>Spermatophyta</taxon>
        <taxon>Magnoliopsida</taxon>
        <taxon>eudicotyledons</taxon>
        <taxon>Gunneridae</taxon>
        <taxon>Pentapetalae</taxon>
        <taxon>rosids</taxon>
        <taxon>malvids</taxon>
        <taxon>Sapindales</taxon>
        <taxon>Anacardiaceae</taxon>
        <taxon>Pistacia</taxon>
    </lineage>
</organism>
<gene>
    <name evidence="1" type="ORF">Patl1_09257</name>
</gene>
<reference evidence="2" key="1">
    <citation type="journal article" date="2023" name="G3 (Bethesda)">
        <title>Genome assembly and association tests identify interacting loci associated with vigor, precocity, and sex in interspecific pistachio rootstocks.</title>
        <authorList>
            <person name="Palmer W."/>
            <person name="Jacygrad E."/>
            <person name="Sagayaradj S."/>
            <person name="Cavanaugh K."/>
            <person name="Han R."/>
            <person name="Bertier L."/>
            <person name="Beede B."/>
            <person name="Kafkas S."/>
            <person name="Golino D."/>
            <person name="Preece J."/>
            <person name="Michelmore R."/>
        </authorList>
    </citation>
    <scope>NUCLEOTIDE SEQUENCE [LARGE SCALE GENOMIC DNA]</scope>
</reference>